<dbReference type="InterPro" id="IPR012934">
    <property type="entry name" value="Znf_AD"/>
</dbReference>
<dbReference type="GO" id="GO:0008270">
    <property type="term" value="F:zinc ion binding"/>
    <property type="evidence" value="ECO:0007669"/>
    <property type="project" value="UniProtKB-UniRule"/>
</dbReference>
<dbReference type="FunFam" id="3.30.160.60:FF:000624">
    <property type="entry name" value="zinc finger protein 697"/>
    <property type="match status" value="1"/>
</dbReference>
<evidence type="ECO:0000256" key="5">
    <source>
        <dbReference type="PROSITE-ProRule" id="PRU00042"/>
    </source>
</evidence>
<dbReference type="Pfam" id="PF13912">
    <property type="entry name" value="zf-C2H2_6"/>
    <property type="match status" value="2"/>
</dbReference>
<evidence type="ECO:0000313" key="10">
    <source>
        <dbReference type="EMBL" id="KNC34190.1"/>
    </source>
</evidence>
<feature type="domain" description="C2H2-type" evidence="8">
    <location>
        <begin position="524"/>
        <end position="551"/>
    </location>
</feature>
<feature type="domain" description="C2H2-type" evidence="8">
    <location>
        <begin position="664"/>
        <end position="691"/>
    </location>
</feature>
<dbReference type="SUPFAM" id="SSF57667">
    <property type="entry name" value="beta-beta-alpha zinc fingers"/>
    <property type="match status" value="4"/>
</dbReference>
<feature type="binding site" evidence="6">
    <location>
        <position position="54"/>
    </location>
    <ligand>
        <name>Zn(2+)</name>
        <dbReference type="ChEBI" id="CHEBI:29105"/>
    </ligand>
</feature>
<reference evidence="10 11" key="1">
    <citation type="journal article" date="2015" name="Nat. Commun.">
        <title>Lucilia cuprina genome unlocks parasitic fly biology to underpin future interventions.</title>
        <authorList>
            <person name="Anstead C.A."/>
            <person name="Korhonen P.K."/>
            <person name="Young N.D."/>
            <person name="Hall R.S."/>
            <person name="Jex A.R."/>
            <person name="Murali S.C."/>
            <person name="Hughes D.S."/>
            <person name="Lee S.F."/>
            <person name="Perry T."/>
            <person name="Stroehlein A.J."/>
            <person name="Ansell B.R."/>
            <person name="Breugelmans B."/>
            <person name="Hofmann A."/>
            <person name="Qu J."/>
            <person name="Dugan S."/>
            <person name="Lee S.L."/>
            <person name="Chao H."/>
            <person name="Dinh H."/>
            <person name="Han Y."/>
            <person name="Doddapaneni H.V."/>
            <person name="Worley K.C."/>
            <person name="Muzny D.M."/>
            <person name="Ioannidis P."/>
            <person name="Waterhouse R.M."/>
            <person name="Zdobnov E.M."/>
            <person name="James P.J."/>
            <person name="Bagnall N.H."/>
            <person name="Kotze A.C."/>
            <person name="Gibbs R.A."/>
            <person name="Richards S."/>
            <person name="Batterham P."/>
            <person name="Gasser R.B."/>
        </authorList>
    </citation>
    <scope>NUCLEOTIDE SEQUENCE [LARGE SCALE GENOMIC DNA]</scope>
    <source>
        <strain evidence="10 11">LS</strain>
        <tissue evidence="10">Full body</tissue>
    </source>
</reference>
<dbReference type="InterPro" id="IPR013087">
    <property type="entry name" value="Znf_C2H2_type"/>
</dbReference>
<dbReference type="Pfam" id="PF13894">
    <property type="entry name" value="zf-C2H2_4"/>
    <property type="match status" value="1"/>
</dbReference>
<dbReference type="OMA" id="KSMPEMR"/>
<dbReference type="Proteomes" id="UP000037069">
    <property type="component" value="Unassembled WGS sequence"/>
</dbReference>
<proteinExistence type="predicted"/>
<dbReference type="PROSITE" id="PS50157">
    <property type="entry name" value="ZINC_FINGER_C2H2_2"/>
    <property type="match status" value="8"/>
</dbReference>
<comment type="caution">
    <text evidence="10">The sequence shown here is derived from an EMBL/GenBank/DDBJ whole genome shotgun (WGS) entry which is preliminary data.</text>
</comment>
<feature type="binding site" evidence="6">
    <location>
        <position position="10"/>
    </location>
    <ligand>
        <name>Zn(2+)</name>
        <dbReference type="ChEBI" id="CHEBI:29105"/>
    </ligand>
</feature>
<dbReference type="GO" id="GO:0005634">
    <property type="term" value="C:nucleus"/>
    <property type="evidence" value="ECO:0007669"/>
    <property type="project" value="InterPro"/>
</dbReference>
<feature type="domain" description="C2H2-type" evidence="8">
    <location>
        <begin position="469"/>
        <end position="496"/>
    </location>
</feature>
<keyword evidence="2" id="KW-0677">Repeat</keyword>
<evidence type="ECO:0000256" key="4">
    <source>
        <dbReference type="ARBA" id="ARBA00022833"/>
    </source>
</evidence>
<feature type="domain" description="C2H2-type" evidence="8">
    <location>
        <begin position="344"/>
        <end position="372"/>
    </location>
</feature>
<dbReference type="FunFam" id="3.30.160.60:FF:000110">
    <property type="entry name" value="Zinc finger protein-like"/>
    <property type="match status" value="1"/>
</dbReference>
<evidence type="ECO:0000256" key="3">
    <source>
        <dbReference type="ARBA" id="ARBA00022771"/>
    </source>
</evidence>
<organism evidence="10 11">
    <name type="scientific">Lucilia cuprina</name>
    <name type="common">Green bottle fly</name>
    <name type="synonym">Australian sheep blowfly</name>
    <dbReference type="NCBI Taxonomy" id="7375"/>
    <lineage>
        <taxon>Eukaryota</taxon>
        <taxon>Metazoa</taxon>
        <taxon>Ecdysozoa</taxon>
        <taxon>Arthropoda</taxon>
        <taxon>Hexapoda</taxon>
        <taxon>Insecta</taxon>
        <taxon>Pterygota</taxon>
        <taxon>Neoptera</taxon>
        <taxon>Endopterygota</taxon>
        <taxon>Diptera</taxon>
        <taxon>Brachycera</taxon>
        <taxon>Muscomorpha</taxon>
        <taxon>Oestroidea</taxon>
        <taxon>Calliphoridae</taxon>
        <taxon>Luciliinae</taxon>
        <taxon>Lucilia</taxon>
    </lineage>
</organism>
<gene>
    <name evidence="10" type="ORF">FF38_10120</name>
</gene>
<dbReference type="FunFam" id="3.30.160.60:FF:002343">
    <property type="entry name" value="Zinc finger protein 33A"/>
    <property type="match status" value="2"/>
</dbReference>
<protein>
    <submittedName>
        <fullName evidence="10">Uncharacterized protein</fullName>
    </submittedName>
</protein>
<evidence type="ECO:0000256" key="2">
    <source>
        <dbReference type="ARBA" id="ARBA00022737"/>
    </source>
</evidence>
<dbReference type="PROSITE" id="PS00028">
    <property type="entry name" value="ZINC_FINGER_C2H2_1"/>
    <property type="match status" value="9"/>
</dbReference>
<name>A0A0L0CPC1_LUCCU</name>
<feature type="domain" description="C2H2-type" evidence="8">
    <location>
        <begin position="636"/>
        <end position="663"/>
    </location>
</feature>
<dbReference type="InterPro" id="IPR036236">
    <property type="entry name" value="Znf_C2H2_sf"/>
</dbReference>
<dbReference type="GO" id="GO:0045944">
    <property type="term" value="P:positive regulation of transcription by RNA polymerase II"/>
    <property type="evidence" value="ECO:0007669"/>
    <property type="project" value="UniProtKB-ARBA"/>
</dbReference>
<dbReference type="SUPFAM" id="SSF57716">
    <property type="entry name" value="Glucocorticoid receptor-like (DNA-binding domain)"/>
    <property type="match status" value="1"/>
</dbReference>
<keyword evidence="11" id="KW-1185">Reference proteome</keyword>
<dbReference type="SMART" id="SM00355">
    <property type="entry name" value="ZnF_C2H2"/>
    <property type="match status" value="11"/>
</dbReference>
<keyword evidence="4 6" id="KW-0862">Zinc</keyword>
<sequence>MNTKQICRCCLVMDVPLLSIYDGGSPGMSCVADMLKQIAKLKPQSGDNMPDKACQQCISEINRCYIFKMKCENANRTLRQIFTDAVPEPLDCVPKKVELVSSSMQTEDKILISSMVQTLAEVKPLLAHSSAQTLNVKKPSLIHNSVQTIIEDKPLVSHKEIQTEYEILPTDVAIPDNSLPESIIIYEEIDNSNTNVKKRLPTSPLNKQISKKICLETRKTNNLQTETETNAQSSNTYILYEDSHADSNSSEAEELYIPTTEQTQEESESNRFEYYENEIEDTQDEQDDSQLYQDNILVYNENFKSNSEYEIDVSQTIEKSPEQSEEYLKSQKSTKTSYKSKGQYKCSQCIMTFVSIKVLKRHLANRHNIKDAELIIDYLPNPETDETSQDVEQPSSSDNVSKSINSSIELTAENVPKPQLLPREKVTSSVNEELLTNMKYFCDYCQAGFAQRKTLTSHIKNQICMTNNFKCNKCERIFISEENLETHKLTHENPHKCLECDTVFKTIEELSEHMIENHNRNARNQCHVCKKVFTMKTSLMDHLRIHSGEKPFLCTICGKSFNQNSNLRQHLTRHNNEKNFKCDMCPNAYVTKAELFSHKRTHTGDQPFKCDICEARFTSNCSLKKHVRKHTGERPYACEFCPMRFAALNVLKNHRRIHTGEKPFKCNYCSKSFAQKGDCEMHKKTHLNNDFKCVCESKFSKKSNFRHHIKTQHPDFSEKEVQALLNKSNKGNESQEEYQITLIDDSSEKFVNSPTDDNENDGESSFVTIAHVSKNVTKTDASVSASNDNEDFMEIEMEEM</sequence>
<feature type="domain" description="C2H2-type" evidence="8">
    <location>
        <begin position="608"/>
        <end position="635"/>
    </location>
</feature>
<dbReference type="Pfam" id="PF00096">
    <property type="entry name" value="zf-C2H2"/>
    <property type="match status" value="4"/>
</dbReference>
<dbReference type="Gene3D" id="3.30.160.60">
    <property type="entry name" value="Classic Zinc Finger"/>
    <property type="match status" value="8"/>
</dbReference>
<feature type="domain" description="C2H2-type" evidence="8">
    <location>
        <begin position="580"/>
        <end position="607"/>
    </location>
</feature>
<dbReference type="PANTHER" id="PTHR19818">
    <property type="entry name" value="ZINC FINGER PROTEIN ZIC AND GLI"/>
    <property type="match status" value="1"/>
</dbReference>
<dbReference type="EMBL" id="JRES01000091">
    <property type="protein sequence ID" value="KNC34190.1"/>
    <property type="molecule type" value="Genomic_DNA"/>
</dbReference>
<dbReference type="InterPro" id="IPR050329">
    <property type="entry name" value="GLI_C2H2-zinc-finger"/>
</dbReference>
<evidence type="ECO:0000256" key="1">
    <source>
        <dbReference type="ARBA" id="ARBA00022723"/>
    </source>
</evidence>
<feature type="binding site" evidence="6">
    <location>
        <position position="57"/>
    </location>
    <ligand>
        <name>Zn(2+)</name>
        <dbReference type="ChEBI" id="CHEBI:29105"/>
    </ligand>
</feature>
<dbReference type="OrthoDB" id="9439903at2759"/>
<accession>A0A0L0CPC1</accession>
<keyword evidence="1 6" id="KW-0479">Metal-binding</keyword>
<keyword evidence="3 5" id="KW-0863">Zinc-finger</keyword>
<feature type="compositionally biased region" description="Basic and acidic residues" evidence="7">
    <location>
        <begin position="319"/>
        <end position="329"/>
    </location>
</feature>
<dbReference type="GO" id="GO:0000981">
    <property type="term" value="F:DNA-binding transcription factor activity, RNA polymerase II-specific"/>
    <property type="evidence" value="ECO:0007669"/>
    <property type="project" value="TreeGrafter"/>
</dbReference>
<feature type="domain" description="C2H2-type" evidence="8">
    <location>
        <begin position="552"/>
        <end position="579"/>
    </location>
</feature>
<feature type="binding site" evidence="6">
    <location>
        <position position="7"/>
    </location>
    <ligand>
        <name>Zn(2+)</name>
        <dbReference type="ChEBI" id="CHEBI:29105"/>
    </ligand>
</feature>
<dbReference type="SMART" id="SM00868">
    <property type="entry name" value="zf-AD"/>
    <property type="match status" value="1"/>
</dbReference>
<evidence type="ECO:0000256" key="6">
    <source>
        <dbReference type="PROSITE-ProRule" id="PRU01263"/>
    </source>
</evidence>
<dbReference type="AlphaFoldDB" id="A0A0L0CPC1"/>
<feature type="region of interest" description="Disordered" evidence="7">
    <location>
        <begin position="243"/>
        <end position="270"/>
    </location>
</feature>
<dbReference type="Gene3D" id="3.40.1800.20">
    <property type="match status" value="1"/>
</dbReference>
<feature type="domain" description="ZAD" evidence="9">
    <location>
        <begin position="5"/>
        <end position="81"/>
    </location>
</feature>
<evidence type="ECO:0000256" key="7">
    <source>
        <dbReference type="SAM" id="MobiDB-lite"/>
    </source>
</evidence>
<dbReference type="PROSITE" id="PS51915">
    <property type="entry name" value="ZAD"/>
    <property type="match status" value="1"/>
</dbReference>
<feature type="region of interest" description="Disordered" evidence="7">
    <location>
        <begin position="381"/>
        <end position="402"/>
    </location>
</feature>
<evidence type="ECO:0000313" key="11">
    <source>
        <dbReference type="Proteomes" id="UP000037069"/>
    </source>
</evidence>
<dbReference type="PANTHER" id="PTHR19818:SF139">
    <property type="entry name" value="PAIR-RULE PROTEIN ODD-PAIRED"/>
    <property type="match status" value="1"/>
</dbReference>
<dbReference type="Pfam" id="PF07776">
    <property type="entry name" value="zf-AD"/>
    <property type="match status" value="1"/>
</dbReference>
<dbReference type="GO" id="GO:0000978">
    <property type="term" value="F:RNA polymerase II cis-regulatory region sequence-specific DNA binding"/>
    <property type="evidence" value="ECO:0007669"/>
    <property type="project" value="TreeGrafter"/>
</dbReference>
<evidence type="ECO:0000259" key="9">
    <source>
        <dbReference type="PROSITE" id="PS51915"/>
    </source>
</evidence>
<feature type="region of interest" description="Disordered" evidence="7">
    <location>
        <begin position="314"/>
        <end position="334"/>
    </location>
</feature>
<evidence type="ECO:0000259" key="8">
    <source>
        <dbReference type="PROSITE" id="PS50157"/>
    </source>
</evidence>